<feature type="compositionally biased region" description="Acidic residues" evidence="8">
    <location>
        <begin position="835"/>
        <end position="848"/>
    </location>
</feature>
<evidence type="ECO:0000256" key="2">
    <source>
        <dbReference type="ARBA" id="ARBA00022723"/>
    </source>
</evidence>
<sequence>MDLEGHKCSLCGSSFSVKSNLTRHMQLHGPKAYVCEVCGKSFSLKQQLSSHQKQHLYPCIRLYRQGEAKLQCTDAAKSVAVAPSKAVDPSCLDSEKAEAAAKKAGGEMWKGQLVVTFGKYAGQSFRWLLENDVGWVIWLLSEYCQKGEKNDLLKWQKERLLQYAREFPPVTFHLDKRLEESRKDKGKKAESTLSKFQDPDYASDAELLAAAETVLEESEVAVSTQLTTWGELTPAVSQDSSHSLSTSQGRPSSPVDTSASETGNILLEGWQKYWEHPPPSTQANGIAPPNIKWLKCDEMYGLFERPSRYKNAKGEIVERRLLKEKMQFHPPPIPTSVKGGLPNMMAFFTTPAFFWRPVGVMQAKIHCPSSNCPAPPGEYLEKKGFGSYARQVCGMKYNYTLLTEKLKCSHCEKMRRATLLYEAHTAGSASSQKSILSFVKAAGTYTPPLPRTPLPCARVLRRAHMIMEMERMPVHRASILSVTGEILCIDGTRKVLKKIYGDGQGTMQYVTSVLNEWGQFLTTVVVAAESEGCYRRMAKGLMGRFERARAPAPTVIYADNNCCRDSGSSFLENLFGDWVQKGTVVRLDIRHWLHRWDAVVIKQSHAKYGVFMSALAGAVLAYYKDDMMLLIQAVRKGNQELYASLSDEDMIAFLKPHQIRSYVRRITRGGEVKVVVLNGVRLNKYRCRRGSNSLEGLHSHLYNAIPSQRCGVMPFQVYLIAFAVQWNSRMESLRVAGGHGRQTWCMDPRQIQRLNQQADVLFGEEHVLEPNFASPMPYPAVYKDPDEEELLGVEYAMCQSTSFTARDYYAQQVEEEQSREEEETAEQSEDKLSDEGVDMGAESEEDPMDTVSDKHVILTQSEQVEEEDSPALQDVLMTQSHLHLPGLEEVEALALLILELADNSDRHLVPADLRLKIGNAVGALHEHDRSAANFVKRYESRWGYTLFGRCLGADTPETRAAQKTKFSWMKYPQSAQVTEDSRLLYLIIKMLKNRPPASRLTSPTKITNAIKGQYKRIVDRVRDDPILKGLSIPLPNLNAKSISTFMAREEKKANYRATVMPKVKPHQRVLSEEPMPAAPTLPESLPAPDRPQVQYQSLRHTAGKRHGQKRKVDVEMLGNRPIQPKPPVAMYIPPRASAAPVLVVVPAQPQGPSMMLCGASSSQGFIPFTPPPALTSRPIKPHKSMKPCGACQVPQCGGQRKSNNGAQNKPHPELSDQELFWGADQYDFSIMLRAGDLQCYWHFAHFGENFYLNFMVQLVTGVALDRHLSVTVNAPSGLIVGKVDDATGQIAFNVKETGFYQMCFSNFHNRFGSMQVFMHFGVYYEGQKEEEKNKKEEDMKQINNTLSFIQESSNRLQRFVFHMWRYYNYERMRRGADFYLLQSNSTYVNSWSALQSLVIITAGYLQLYFLKRLFKTKPAEGDKPRC</sequence>
<dbReference type="PROSITE" id="PS00028">
    <property type="entry name" value="ZINC_FINGER_C2H2_1"/>
    <property type="match status" value="2"/>
</dbReference>
<accession>A0A498LVL5</accession>
<dbReference type="PROSITE" id="PS50157">
    <property type="entry name" value="ZINC_FINGER_C2H2_2"/>
    <property type="match status" value="2"/>
</dbReference>
<dbReference type="InterPro" id="IPR046616">
    <property type="entry name" value="DUF6729"/>
</dbReference>
<keyword evidence="11" id="KW-0472">Membrane</keyword>
<feature type="region of interest" description="Disordered" evidence="8">
    <location>
        <begin position="812"/>
        <end position="851"/>
    </location>
</feature>
<evidence type="ECO:0000313" key="11">
    <source>
        <dbReference type="EMBL" id="RXN09355.1"/>
    </source>
</evidence>
<feature type="domain" description="C2H2-type" evidence="9">
    <location>
        <begin position="33"/>
        <end position="55"/>
    </location>
</feature>
<evidence type="ECO:0000256" key="4">
    <source>
        <dbReference type="ARBA" id="ARBA00022786"/>
    </source>
</evidence>
<gene>
    <name evidence="11" type="ORF">ROHU_035273</name>
</gene>
<dbReference type="PROSITE" id="PS50866">
    <property type="entry name" value="GOLD"/>
    <property type="match status" value="1"/>
</dbReference>
<name>A0A498LVL5_LABRO</name>
<evidence type="ECO:0000259" key="10">
    <source>
        <dbReference type="PROSITE" id="PS50866"/>
    </source>
</evidence>
<evidence type="ECO:0000256" key="8">
    <source>
        <dbReference type="SAM" id="MobiDB-lite"/>
    </source>
</evidence>
<keyword evidence="7" id="KW-0175">Coiled coil</keyword>
<evidence type="ECO:0000256" key="6">
    <source>
        <dbReference type="PROSITE-ProRule" id="PRU00042"/>
    </source>
</evidence>
<feature type="compositionally biased region" description="Polar residues" evidence="8">
    <location>
        <begin position="248"/>
        <end position="260"/>
    </location>
</feature>
<feature type="coiled-coil region" evidence="7">
    <location>
        <begin position="1325"/>
        <end position="1352"/>
    </location>
</feature>
<dbReference type="SMART" id="SM01190">
    <property type="entry name" value="EMP24_GP25L"/>
    <property type="match status" value="1"/>
</dbReference>
<dbReference type="Pfam" id="PF01105">
    <property type="entry name" value="EMP24_GP25L"/>
    <property type="match status" value="1"/>
</dbReference>
<feature type="compositionally biased region" description="Acidic residues" evidence="8">
    <location>
        <begin position="813"/>
        <end position="827"/>
    </location>
</feature>
<feature type="compositionally biased region" description="Low complexity" evidence="8">
    <location>
        <begin position="237"/>
        <end position="247"/>
    </location>
</feature>
<evidence type="ECO:0000256" key="5">
    <source>
        <dbReference type="ARBA" id="ARBA00022833"/>
    </source>
</evidence>
<protein>
    <submittedName>
        <fullName evidence="11">Transmembrane emp24 domain-containing 6-like protein</fullName>
    </submittedName>
</protein>
<dbReference type="Proteomes" id="UP000290572">
    <property type="component" value="Unassembled WGS sequence"/>
</dbReference>
<keyword evidence="4" id="KW-0833">Ubl conjugation pathway</keyword>
<dbReference type="FunFam" id="3.30.160.60:FF:000446">
    <property type="entry name" value="Zinc finger protein"/>
    <property type="match status" value="1"/>
</dbReference>
<comment type="caution">
    <text evidence="11">The sequence shown here is derived from an EMBL/GenBank/DDBJ whole genome shotgun (WGS) entry which is preliminary data.</text>
</comment>
<dbReference type="EMBL" id="QBIY01013287">
    <property type="protein sequence ID" value="RXN09355.1"/>
    <property type="molecule type" value="Genomic_DNA"/>
</dbReference>
<keyword evidence="5" id="KW-0862">Zinc</keyword>
<keyword evidence="11" id="KW-0812">Transmembrane</keyword>
<evidence type="ECO:0000313" key="12">
    <source>
        <dbReference type="Proteomes" id="UP000290572"/>
    </source>
</evidence>
<evidence type="ECO:0000259" key="9">
    <source>
        <dbReference type="PROSITE" id="PS50157"/>
    </source>
</evidence>
<dbReference type="PANTHER" id="PTHR47773">
    <property type="entry name" value="SI:DKEY-9I5.2-RELATED"/>
    <property type="match status" value="1"/>
</dbReference>
<dbReference type="Pfam" id="PF00096">
    <property type="entry name" value="zf-C2H2"/>
    <property type="match status" value="2"/>
</dbReference>
<comment type="pathway">
    <text evidence="1">Protein modification; protein ubiquitination.</text>
</comment>
<dbReference type="InterPro" id="IPR013087">
    <property type="entry name" value="Znf_C2H2_type"/>
</dbReference>
<proteinExistence type="predicted"/>
<feature type="region of interest" description="Disordered" evidence="8">
    <location>
        <begin position="234"/>
        <end position="260"/>
    </location>
</feature>
<dbReference type="Pfam" id="PF20499">
    <property type="entry name" value="DUF6729"/>
    <property type="match status" value="1"/>
</dbReference>
<dbReference type="Gene3D" id="3.30.160.60">
    <property type="entry name" value="Classic Zinc Finger"/>
    <property type="match status" value="2"/>
</dbReference>
<reference evidence="11 12" key="1">
    <citation type="submission" date="2018-03" db="EMBL/GenBank/DDBJ databases">
        <title>Draft genome sequence of Rohu Carp (Labeo rohita).</title>
        <authorList>
            <person name="Das P."/>
            <person name="Kushwaha B."/>
            <person name="Joshi C.G."/>
            <person name="Kumar D."/>
            <person name="Nagpure N.S."/>
            <person name="Sahoo L."/>
            <person name="Das S.P."/>
            <person name="Bit A."/>
            <person name="Patnaik S."/>
            <person name="Meher P.K."/>
            <person name="Jayasankar P."/>
            <person name="Koringa P.G."/>
            <person name="Patel N.V."/>
            <person name="Hinsu A.T."/>
            <person name="Kumar R."/>
            <person name="Pandey M."/>
            <person name="Agarwal S."/>
            <person name="Srivastava S."/>
            <person name="Singh M."/>
            <person name="Iquebal M.A."/>
            <person name="Jaiswal S."/>
            <person name="Angadi U.B."/>
            <person name="Kumar N."/>
            <person name="Raza M."/>
            <person name="Shah T.M."/>
            <person name="Rai A."/>
            <person name="Jena J.K."/>
        </authorList>
    </citation>
    <scope>NUCLEOTIDE SEQUENCE [LARGE SCALE GENOMIC DNA]</scope>
    <source>
        <strain evidence="11">DASCIFA01</strain>
        <tissue evidence="11">Testis</tissue>
    </source>
</reference>
<dbReference type="InterPro" id="IPR036236">
    <property type="entry name" value="Znf_C2H2_sf"/>
</dbReference>
<keyword evidence="12" id="KW-1185">Reference proteome</keyword>
<dbReference type="SUPFAM" id="SSF57667">
    <property type="entry name" value="beta-beta-alpha zinc fingers"/>
    <property type="match status" value="1"/>
</dbReference>
<feature type="domain" description="GOLD" evidence="10">
    <location>
        <begin position="1237"/>
        <end position="1322"/>
    </location>
</feature>
<organism evidence="11 12">
    <name type="scientific">Labeo rohita</name>
    <name type="common">Indian major carp</name>
    <name type="synonym">Cyprinus rohita</name>
    <dbReference type="NCBI Taxonomy" id="84645"/>
    <lineage>
        <taxon>Eukaryota</taxon>
        <taxon>Metazoa</taxon>
        <taxon>Chordata</taxon>
        <taxon>Craniata</taxon>
        <taxon>Vertebrata</taxon>
        <taxon>Euteleostomi</taxon>
        <taxon>Actinopterygii</taxon>
        <taxon>Neopterygii</taxon>
        <taxon>Teleostei</taxon>
        <taxon>Ostariophysi</taxon>
        <taxon>Cypriniformes</taxon>
        <taxon>Cyprinidae</taxon>
        <taxon>Labeoninae</taxon>
        <taxon>Labeonini</taxon>
        <taxon>Labeo</taxon>
    </lineage>
</organism>
<dbReference type="PANTHER" id="PTHR47773:SF1">
    <property type="entry name" value="C2H2-TYPE DOMAIN-CONTAINING PROTEIN"/>
    <property type="match status" value="1"/>
</dbReference>
<evidence type="ECO:0000256" key="3">
    <source>
        <dbReference type="ARBA" id="ARBA00022771"/>
    </source>
</evidence>
<feature type="domain" description="C2H2-type" evidence="9">
    <location>
        <begin position="6"/>
        <end position="28"/>
    </location>
</feature>
<dbReference type="FunFam" id="3.30.160.60:FF:000065">
    <property type="entry name" value="B-cell CLL/lymphoma 6, member B"/>
    <property type="match status" value="1"/>
</dbReference>
<keyword evidence="2" id="KW-0479">Metal-binding</keyword>
<evidence type="ECO:0000256" key="7">
    <source>
        <dbReference type="SAM" id="Coils"/>
    </source>
</evidence>
<dbReference type="SMART" id="SM00355">
    <property type="entry name" value="ZnF_C2H2"/>
    <property type="match status" value="2"/>
</dbReference>
<dbReference type="GO" id="GO:0008270">
    <property type="term" value="F:zinc ion binding"/>
    <property type="evidence" value="ECO:0007669"/>
    <property type="project" value="UniProtKB-KW"/>
</dbReference>
<keyword evidence="3 6" id="KW-0863">Zinc-finger</keyword>
<dbReference type="STRING" id="84645.A0A498LVL5"/>
<evidence type="ECO:0000256" key="1">
    <source>
        <dbReference type="ARBA" id="ARBA00004906"/>
    </source>
</evidence>
<dbReference type="InterPro" id="IPR009038">
    <property type="entry name" value="GOLD_dom"/>
</dbReference>